<keyword evidence="5" id="KW-0547">Nucleotide-binding</keyword>
<dbReference type="Pfam" id="PF03431">
    <property type="entry name" value="RNA_replicase_B"/>
    <property type="match status" value="1"/>
</dbReference>
<dbReference type="GO" id="GO:0046872">
    <property type="term" value="F:metal ion binding"/>
    <property type="evidence" value="ECO:0007669"/>
    <property type="project" value="UniProtKB-KW"/>
</dbReference>
<evidence type="ECO:0000256" key="3">
    <source>
        <dbReference type="ARBA" id="ARBA00022679"/>
    </source>
</evidence>
<reference evidence="11" key="1">
    <citation type="submission" date="2019-05" db="EMBL/GenBank/DDBJ databases">
        <title>Metatranscriptomic reconstruction reveals RNA viruses with the potential to shape carbon cycling in soil.</title>
        <authorList>
            <person name="Starr E.P."/>
            <person name="Nuccio E."/>
            <person name="Pett-Ridge J."/>
            <person name="Banfield J.F."/>
            <person name="Firestone M.K."/>
        </authorList>
    </citation>
    <scope>NUCLEOTIDE SEQUENCE</scope>
    <source>
        <strain evidence="11">H2_Bulk_36_scaffold_861</strain>
    </source>
</reference>
<gene>
    <name evidence="11" type="ORF">H2Bulk36861_000002</name>
</gene>
<evidence type="ECO:0000256" key="8">
    <source>
        <dbReference type="ARBA" id="ARBA00048744"/>
    </source>
</evidence>
<evidence type="ECO:0000256" key="9">
    <source>
        <dbReference type="PIRSR" id="PIRSR605093-1"/>
    </source>
</evidence>
<evidence type="ECO:0000259" key="10">
    <source>
        <dbReference type="PROSITE" id="PS50522"/>
    </source>
</evidence>
<accession>A0A514DAQ0</accession>
<evidence type="ECO:0000256" key="5">
    <source>
        <dbReference type="ARBA" id="ARBA00022741"/>
    </source>
</evidence>
<keyword evidence="2 11" id="KW-0696">RNA-directed RNA polymerase</keyword>
<evidence type="ECO:0000256" key="1">
    <source>
        <dbReference type="ARBA" id="ARBA00012494"/>
    </source>
</evidence>
<feature type="binding site" evidence="9">
    <location>
        <position position="314"/>
    </location>
    <ligand>
        <name>Mg(2+)</name>
        <dbReference type="ChEBI" id="CHEBI:18420"/>
        <label>2</label>
    </ligand>
</feature>
<comment type="cofactor">
    <cofactor evidence="9">
        <name>Mg(2+)</name>
        <dbReference type="ChEBI" id="CHEBI:18420"/>
    </cofactor>
    <text evidence="9">Binds 2 Mg(2+) per subunit.</text>
</comment>
<evidence type="ECO:0000256" key="2">
    <source>
        <dbReference type="ARBA" id="ARBA00022484"/>
    </source>
</evidence>
<protein>
    <recommendedName>
        <fullName evidence="1">RNA-directed RNA polymerase</fullName>
        <ecNumber evidence="1">2.7.7.48</ecNumber>
    </recommendedName>
    <alternativeName>
        <fullName evidence="7">RNA replicase beta chain</fullName>
    </alternativeName>
</protein>
<evidence type="ECO:0000313" key="11">
    <source>
        <dbReference type="EMBL" id="QDH90704.1"/>
    </source>
</evidence>
<dbReference type="GO" id="GO:0000166">
    <property type="term" value="F:nucleotide binding"/>
    <property type="evidence" value="ECO:0007669"/>
    <property type="project" value="UniProtKB-KW"/>
</dbReference>
<dbReference type="PROSITE" id="PS50522">
    <property type="entry name" value="RDRP_PHAGE"/>
    <property type="match status" value="1"/>
</dbReference>
<evidence type="ECO:0000256" key="6">
    <source>
        <dbReference type="ARBA" id="ARBA00022953"/>
    </source>
</evidence>
<feature type="binding site" evidence="9">
    <location>
        <position position="411"/>
    </location>
    <ligand>
        <name>Mg(2+)</name>
        <dbReference type="ChEBI" id="CHEBI:18420"/>
        <label>2</label>
    </ligand>
</feature>
<dbReference type="InterPro" id="IPR007096">
    <property type="entry name" value="RNA-dir_Rpol_cat_phage"/>
</dbReference>
<dbReference type="GO" id="GO:0003968">
    <property type="term" value="F:RNA-directed RNA polymerase activity"/>
    <property type="evidence" value="ECO:0007669"/>
    <property type="project" value="UniProtKB-KW"/>
</dbReference>
<keyword evidence="4" id="KW-0548">Nucleotidyltransferase</keyword>
<evidence type="ECO:0000256" key="7">
    <source>
        <dbReference type="ARBA" id="ARBA00030248"/>
    </source>
</evidence>
<evidence type="ECO:0000256" key="4">
    <source>
        <dbReference type="ARBA" id="ARBA00022695"/>
    </source>
</evidence>
<organism evidence="11">
    <name type="scientific">Leviviridae sp</name>
    <dbReference type="NCBI Taxonomy" id="2027243"/>
    <lineage>
        <taxon>Viruses</taxon>
        <taxon>Riboviria</taxon>
        <taxon>Orthornavirae</taxon>
        <taxon>Lenarviricota</taxon>
        <taxon>Leviviricetes</taxon>
        <taxon>Norzivirales</taxon>
        <taxon>Fiersviridae</taxon>
    </lineage>
</organism>
<feature type="domain" description="RdRp catalytic" evidence="10">
    <location>
        <begin position="299"/>
        <end position="443"/>
    </location>
</feature>
<proteinExistence type="predicted"/>
<keyword evidence="9" id="KW-0460">Magnesium</keyword>
<name>A0A514DAQ0_9VIRU</name>
<keyword evidence="3" id="KW-0808">Transferase</keyword>
<dbReference type="EC" id="2.7.7.48" evidence="1"/>
<keyword evidence="6" id="KW-0693">Viral RNA replication</keyword>
<keyword evidence="9" id="KW-0479">Metal-binding</keyword>
<dbReference type="InterPro" id="IPR005093">
    <property type="entry name" value="RNArep_beta"/>
</dbReference>
<sequence length="629" mass="70863">MKSLTSLWSVLAADAADTCCTSALRDINTVSERVKHEGESFLTISLPSLGKSTQKWIDSGEVGINSAFARDRGGRLPRFLGGFFCRVFDRDSGLLLDEPCVASIRAIRQLTLFFGKIELACSPARMTQAIRNYLECEHEVRLFDTELTESDLREFTTMSNMLYGRVFDRVDRDVYYGRLVPKHGPGSTSDGLSGNGKFRQSTWTERLESAGVAAGEHLLPNWRYYRQLEDVHFVEPGSELPVKVCLVPKTMKTPRVIAMEPTCMMYVQQALNRSLLESIGRDDFLSKIIGFDDQVPNNDLARRGSIDTRTATLDLSDASDRVSNQLVRAMLRRWPNFGAAVEAARSRRATLPDGSTTRLAKFASMGSALCFPMEALVFTTLVFMGIQRSLNTSLCRRDLRVFSDSVRVFGDDLIVPTDHVLRVVESLEHFGAKVGSDKSFWTGKFRESCGREYFNGEDVSIVRCRQALPTRLQDATEVQSAVSLRNQLYWSGYWRTCRWLDEQLRELFRGCFPVVESTSSVLGRESALGYQSEREHPQLRSPLVRGYYSESKPPADKLEGAGALLKCLQKLDTDVYLRGQAPWRPSDTVPVETQVTNLWDKPPEVSAKHLERFGRPKSTSIKLGWRSPF</sequence>
<comment type="catalytic activity">
    <reaction evidence="8">
        <text>RNA(n) + a ribonucleoside 5'-triphosphate = RNA(n+1) + diphosphate</text>
        <dbReference type="Rhea" id="RHEA:21248"/>
        <dbReference type="Rhea" id="RHEA-COMP:14527"/>
        <dbReference type="Rhea" id="RHEA-COMP:17342"/>
        <dbReference type="ChEBI" id="CHEBI:33019"/>
        <dbReference type="ChEBI" id="CHEBI:61557"/>
        <dbReference type="ChEBI" id="CHEBI:140395"/>
        <dbReference type="EC" id="2.7.7.48"/>
    </reaction>
</comment>
<feature type="binding site" evidence="9">
    <location>
        <position position="412"/>
    </location>
    <ligand>
        <name>Mg(2+)</name>
        <dbReference type="ChEBI" id="CHEBI:18420"/>
        <label>2</label>
    </ligand>
</feature>
<dbReference type="EMBL" id="MN035730">
    <property type="protein sequence ID" value="QDH90704.1"/>
    <property type="molecule type" value="Genomic_RNA"/>
</dbReference>
<dbReference type="GO" id="GO:0039694">
    <property type="term" value="P:viral RNA genome replication"/>
    <property type="evidence" value="ECO:0007669"/>
    <property type="project" value="InterPro"/>
</dbReference>